<accession>A0ABW2TZ67</accession>
<keyword evidence="2" id="KW-1185">Reference proteome</keyword>
<sequence length="41" mass="4315">MESDGPRQRRPDGDEPTDEALIALLSDLAPLTAPDPRSGPG</sequence>
<evidence type="ECO:0000313" key="1">
    <source>
        <dbReference type="EMBL" id="MFC7618051.1"/>
    </source>
</evidence>
<proteinExistence type="predicted"/>
<gene>
    <name evidence="1" type="ORF">ACFQV2_36340</name>
</gene>
<dbReference type="Proteomes" id="UP001596512">
    <property type="component" value="Unassembled WGS sequence"/>
</dbReference>
<dbReference type="EMBL" id="JBHTEY010000004">
    <property type="protein sequence ID" value="MFC7618051.1"/>
    <property type="molecule type" value="Genomic_DNA"/>
</dbReference>
<reference evidence="2" key="1">
    <citation type="journal article" date="2019" name="Int. J. Syst. Evol. Microbiol.">
        <title>The Global Catalogue of Microorganisms (GCM) 10K type strain sequencing project: providing services to taxonomists for standard genome sequencing and annotation.</title>
        <authorList>
            <consortium name="The Broad Institute Genomics Platform"/>
            <consortium name="The Broad Institute Genome Sequencing Center for Infectious Disease"/>
            <person name="Wu L."/>
            <person name="Ma J."/>
        </authorList>
    </citation>
    <scope>NUCLEOTIDE SEQUENCE [LARGE SCALE GENOMIC DNA]</scope>
    <source>
        <strain evidence="2">JCM 17695</strain>
    </source>
</reference>
<comment type="caution">
    <text evidence="1">The sequence shown here is derived from an EMBL/GenBank/DDBJ whole genome shotgun (WGS) entry which is preliminary data.</text>
</comment>
<evidence type="ECO:0000313" key="2">
    <source>
        <dbReference type="Proteomes" id="UP001596512"/>
    </source>
</evidence>
<protein>
    <submittedName>
        <fullName evidence="1">Uncharacterized protein</fullName>
    </submittedName>
</protein>
<name>A0ABW2TZ67_9PSEU</name>
<organism evidence="1 2">
    <name type="scientific">Actinokineospora soli</name>
    <dbReference type="NCBI Taxonomy" id="1048753"/>
    <lineage>
        <taxon>Bacteria</taxon>
        <taxon>Bacillati</taxon>
        <taxon>Actinomycetota</taxon>
        <taxon>Actinomycetes</taxon>
        <taxon>Pseudonocardiales</taxon>
        <taxon>Pseudonocardiaceae</taxon>
        <taxon>Actinokineospora</taxon>
    </lineage>
</organism>